<dbReference type="Pfam" id="PF12717">
    <property type="entry name" value="Cnd1"/>
    <property type="match status" value="1"/>
</dbReference>
<evidence type="ECO:0000313" key="2">
    <source>
        <dbReference type="EMBL" id="KAK7684191.1"/>
    </source>
</evidence>
<dbReference type="InterPro" id="IPR032682">
    <property type="entry name" value="Cnd1_C"/>
</dbReference>
<evidence type="ECO:0000259" key="1">
    <source>
        <dbReference type="Pfam" id="PF12717"/>
    </source>
</evidence>
<dbReference type="InterPro" id="IPR026003">
    <property type="entry name" value="Cohesin_HEAT"/>
</dbReference>
<dbReference type="GO" id="GO:0071169">
    <property type="term" value="P:establishment of protein localization to chromatin"/>
    <property type="evidence" value="ECO:0007669"/>
    <property type="project" value="TreeGrafter"/>
</dbReference>
<dbReference type="Pfam" id="PF12765">
    <property type="entry name" value="Cohesin_HEAT"/>
    <property type="match status" value="1"/>
</dbReference>
<accession>A0AAW0FTN3</accession>
<dbReference type="PANTHER" id="PTHR21704">
    <property type="entry name" value="NIPPED-B-LIKE PROTEIN DELANGIN SCC2-RELATED"/>
    <property type="match status" value="1"/>
</dbReference>
<keyword evidence="3" id="KW-1185">Reference proteome</keyword>
<dbReference type="PANTHER" id="PTHR21704:SF18">
    <property type="entry name" value="NIPPED-B-LIKE PROTEIN"/>
    <property type="match status" value="1"/>
</dbReference>
<dbReference type="SUPFAM" id="SSF48371">
    <property type="entry name" value="ARM repeat"/>
    <property type="match status" value="1"/>
</dbReference>
<dbReference type="GO" id="GO:0090694">
    <property type="term" value="C:Scc2-Scc4 cohesin loading complex"/>
    <property type="evidence" value="ECO:0007669"/>
    <property type="project" value="TreeGrafter"/>
</dbReference>
<dbReference type="AlphaFoldDB" id="A0AAW0FTN3"/>
<dbReference type="Gene3D" id="1.25.10.10">
    <property type="entry name" value="Leucine-rich Repeat Variant"/>
    <property type="match status" value="1"/>
</dbReference>
<dbReference type="InterPro" id="IPR016024">
    <property type="entry name" value="ARM-type_fold"/>
</dbReference>
<dbReference type="Proteomes" id="UP001385951">
    <property type="component" value="Unassembled WGS sequence"/>
</dbReference>
<dbReference type="GO" id="GO:0003682">
    <property type="term" value="F:chromatin binding"/>
    <property type="evidence" value="ECO:0007669"/>
    <property type="project" value="TreeGrafter"/>
</dbReference>
<gene>
    <name evidence="2" type="ORF">QCA50_012837</name>
</gene>
<proteinExistence type="predicted"/>
<dbReference type="InterPro" id="IPR033031">
    <property type="entry name" value="Scc2/Nipped-B"/>
</dbReference>
<dbReference type="EMBL" id="JASBNA010000027">
    <property type="protein sequence ID" value="KAK7684191.1"/>
    <property type="molecule type" value="Genomic_DNA"/>
</dbReference>
<protein>
    <recommendedName>
        <fullName evidence="1">Condensin complex subunit 1 C-terminal domain-containing protein</fullName>
    </recommendedName>
</protein>
<sequence length="240" mass="27264">MNVNNEKENQIAALNSDNDVSHQGLQNTAIINSILEDLLQFLSEDTIVMNQALNADKDSLSITSYTQVILSQELVSLYDSFTNVIVRSLDSSKIKAKTRAVKILSSLIDQDARILLTPKIQESVSKSLLDGSPLVRDAVIDLISRYMLLKPELIVHFHKRLCDRLNDDSISVRKRVMKLSREMYVNTGDRNVRGHIAMQMLKRLDDEEDSISAMTKQFLLELWFGPRGRKELQIFSDVPC</sequence>
<dbReference type="GO" id="GO:0010468">
    <property type="term" value="P:regulation of gene expression"/>
    <property type="evidence" value="ECO:0007669"/>
    <property type="project" value="InterPro"/>
</dbReference>
<dbReference type="GO" id="GO:0034087">
    <property type="term" value="P:establishment of mitotic sister chromatid cohesion"/>
    <property type="evidence" value="ECO:0007669"/>
    <property type="project" value="TreeGrafter"/>
</dbReference>
<dbReference type="InterPro" id="IPR011989">
    <property type="entry name" value="ARM-like"/>
</dbReference>
<feature type="domain" description="Condensin complex subunit 1 C-terminal" evidence="1">
    <location>
        <begin position="144"/>
        <end position="224"/>
    </location>
</feature>
<evidence type="ECO:0000313" key="3">
    <source>
        <dbReference type="Proteomes" id="UP001385951"/>
    </source>
</evidence>
<dbReference type="GO" id="GO:0061775">
    <property type="term" value="F:cohesin loader activity"/>
    <property type="evidence" value="ECO:0007669"/>
    <property type="project" value="InterPro"/>
</dbReference>
<name>A0AAW0FTN3_9APHY</name>
<reference evidence="2 3" key="1">
    <citation type="submission" date="2022-09" db="EMBL/GenBank/DDBJ databases">
        <authorList>
            <person name="Palmer J.M."/>
        </authorList>
    </citation>
    <scope>NUCLEOTIDE SEQUENCE [LARGE SCALE GENOMIC DNA]</scope>
    <source>
        <strain evidence="2 3">DSM 7382</strain>
    </source>
</reference>
<dbReference type="GO" id="GO:0140588">
    <property type="term" value="P:chromatin looping"/>
    <property type="evidence" value="ECO:0007669"/>
    <property type="project" value="InterPro"/>
</dbReference>
<organism evidence="2 3">
    <name type="scientific">Cerrena zonata</name>
    <dbReference type="NCBI Taxonomy" id="2478898"/>
    <lineage>
        <taxon>Eukaryota</taxon>
        <taxon>Fungi</taxon>
        <taxon>Dikarya</taxon>
        <taxon>Basidiomycota</taxon>
        <taxon>Agaricomycotina</taxon>
        <taxon>Agaricomycetes</taxon>
        <taxon>Polyporales</taxon>
        <taxon>Cerrenaceae</taxon>
        <taxon>Cerrena</taxon>
    </lineage>
</organism>
<dbReference type="GO" id="GO:1990414">
    <property type="term" value="P:replication-born double-strand break repair via sister chromatid exchange"/>
    <property type="evidence" value="ECO:0007669"/>
    <property type="project" value="TreeGrafter"/>
</dbReference>
<comment type="caution">
    <text evidence="2">The sequence shown here is derived from an EMBL/GenBank/DDBJ whole genome shotgun (WGS) entry which is preliminary data.</text>
</comment>